<dbReference type="PANTHER" id="PTHR43537:SF6">
    <property type="entry name" value="HTH-TYPE TRANSCRIPTIONAL REPRESSOR RSPR"/>
    <property type="match status" value="1"/>
</dbReference>
<dbReference type="Pfam" id="PF00392">
    <property type="entry name" value="GntR"/>
    <property type="match status" value="1"/>
</dbReference>
<feature type="domain" description="HTH gntR-type" evidence="4">
    <location>
        <begin position="12"/>
        <end position="79"/>
    </location>
</feature>
<evidence type="ECO:0000256" key="2">
    <source>
        <dbReference type="ARBA" id="ARBA00023125"/>
    </source>
</evidence>
<dbReference type="GO" id="GO:0003677">
    <property type="term" value="F:DNA binding"/>
    <property type="evidence" value="ECO:0007669"/>
    <property type="project" value="UniProtKB-KW"/>
</dbReference>
<keyword evidence="2 5" id="KW-0238">DNA-binding</keyword>
<dbReference type="InterPro" id="IPR000524">
    <property type="entry name" value="Tscrpt_reg_HTH_GntR"/>
</dbReference>
<dbReference type="InterPro" id="IPR036390">
    <property type="entry name" value="WH_DNA-bd_sf"/>
</dbReference>
<dbReference type="EMBL" id="JAUSTZ010000001">
    <property type="protein sequence ID" value="MDQ0223795.1"/>
    <property type="molecule type" value="Genomic_DNA"/>
</dbReference>
<keyword evidence="6" id="KW-1185">Reference proteome</keyword>
<protein>
    <submittedName>
        <fullName evidence="5">DNA-binding GntR family transcriptional regulator</fullName>
    </submittedName>
</protein>
<dbReference type="Gene3D" id="1.20.120.530">
    <property type="entry name" value="GntR ligand-binding domain-like"/>
    <property type="match status" value="1"/>
</dbReference>
<dbReference type="SUPFAM" id="SSF46785">
    <property type="entry name" value="Winged helix' DNA-binding domain"/>
    <property type="match status" value="1"/>
</dbReference>
<reference evidence="5 6" key="1">
    <citation type="submission" date="2023-07" db="EMBL/GenBank/DDBJ databases">
        <title>Genomic Encyclopedia of Type Strains, Phase IV (KMG-IV): sequencing the most valuable type-strain genomes for metagenomic binning, comparative biology and taxonomic classification.</title>
        <authorList>
            <person name="Goeker M."/>
        </authorList>
    </citation>
    <scope>NUCLEOTIDE SEQUENCE [LARGE SCALE GENOMIC DNA]</scope>
    <source>
        <strain evidence="5 6">DSM 17723</strain>
    </source>
</reference>
<dbReference type="InterPro" id="IPR008920">
    <property type="entry name" value="TF_FadR/GntR_C"/>
</dbReference>
<dbReference type="SMART" id="SM00895">
    <property type="entry name" value="FCD"/>
    <property type="match status" value="1"/>
</dbReference>
<keyword evidence="3" id="KW-0804">Transcription</keyword>
<evidence type="ECO:0000259" key="4">
    <source>
        <dbReference type="PROSITE" id="PS50949"/>
    </source>
</evidence>
<comment type="caution">
    <text evidence="5">The sequence shown here is derived from an EMBL/GenBank/DDBJ whole genome shotgun (WGS) entry which is preliminary data.</text>
</comment>
<evidence type="ECO:0000313" key="6">
    <source>
        <dbReference type="Proteomes" id="UP001232245"/>
    </source>
</evidence>
<evidence type="ECO:0000256" key="1">
    <source>
        <dbReference type="ARBA" id="ARBA00023015"/>
    </source>
</evidence>
<proteinExistence type="predicted"/>
<dbReference type="PRINTS" id="PR00035">
    <property type="entry name" value="HTHGNTR"/>
</dbReference>
<dbReference type="Gene3D" id="1.10.10.10">
    <property type="entry name" value="Winged helix-like DNA-binding domain superfamily/Winged helix DNA-binding domain"/>
    <property type="match status" value="1"/>
</dbReference>
<keyword evidence="1" id="KW-0805">Transcription regulation</keyword>
<dbReference type="InterPro" id="IPR011711">
    <property type="entry name" value="GntR_C"/>
</dbReference>
<evidence type="ECO:0000313" key="5">
    <source>
        <dbReference type="EMBL" id="MDQ0223795.1"/>
    </source>
</evidence>
<dbReference type="SMART" id="SM00345">
    <property type="entry name" value="HTH_GNTR"/>
    <property type="match status" value="1"/>
</dbReference>
<accession>A0ABT9YUX7</accession>
<dbReference type="CDD" id="cd07377">
    <property type="entry name" value="WHTH_GntR"/>
    <property type="match status" value="1"/>
</dbReference>
<dbReference type="InterPro" id="IPR036388">
    <property type="entry name" value="WH-like_DNA-bd_sf"/>
</dbReference>
<dbReference type="PANTHER" id="PTHR43537">
    <property type="entry name" value="TRANSCRIPTIONAL REGULATOR, GNTR FAMILY"/>
    <property type="match status" value="1"/>
</dbReference>
<gene>
    <name evidence="5" type="ORF">J2S02_000117</name>
</gene>
<dbReference type="Pfam" id="PF07729">
    <property type="entry name" value="FCD"/>
    <property type="match status" value="1"/>
</dbReference>
<dbReference type="Proteomes" id="UP001232245">
    <property type="component" value="Unassembled WGS sequence"/>
</dbReference>
<dbReference type="RefSeq" id="WP_233452165.1">
    <property type="nucleotide sequence ID" value="NZ_CADEPK010000076.1"/>
</dbReference>
<dbReference type="PROSITE" id="PS50949">
    <property type="entry name" value="HTH_GNTR"/>
    <property type="match status" value="1"/>
</dbReference>
<dbReference type="SUPFAM" id="SSF48008">
    <property type="entry name" value="GntR ligand-binding domain-like"/>
    <property type="match status" value="1"/>
</dbReference>
<organism evidence="5 6">
    <name type="scientific">Metabacillus niabensis</name>
    <dbReference type="NCBI Taxonomy" id="324854"/>
    <lineage>
        <taxon>Bacteria</taxon>
        <taxon>Bacillati</taxon>
        <taxon>Bacillota</taxon>
        <taxon>Bacilli</taxon>
        <taxon>Bacillales</taxon>
        <taxon>Bacillaceae</taxon>
        <taxon>Metabacillus</taxon>
    </lineage>
</organism>
<name>A0ABT9YUX7_9BACI</name>
<sequence length="227" mass="26572">MDLSANGSRNNGSTKQFIYQTLREKIFTLELEPGVKMSEKEIAEQLKVSRTPVRESFLQLAQEGLLDIYPQKGTVVSKIDLAHVEESRFVRENIEKAVVRLACESLSEDDIFQLETNLILQEKLVERGNFLKQFELDDEFHKIIFFGCGKQRTWEMLRQMNTHFNRLRLLRLTSPLDWSVIISQHKNILQLIKSNEPAKAEAVMSEHLRLVVIEKDFLKERFPTYFK</sequence>
<evidence type="ECO:0000256" key="3">
    <source>
        <dbReference type="ARBA" id="ARBA00023163"/>
    </source>
</evidence>